<dbReference type="InterPro" id="IPR036305">
    <property type="entry name" value="RGS_sf"/>
</dbReference>
<accession>A0A1Y2BC06</accession>
<dbReference type="PANTHER" id="PTHR10845:SF192">
    <property type="entry name" value="DOUBLE HIT, ISOFORM B"/>
    <property type="match status" value="1"/>
</dbReference>
<dbReference type="PANTHER" id="PTHR10845">
    <property type="entry name" value="REGULATOR OF G PROTEIN SIGNALING"/>
    <property type="match status" value="1"/>
</dbReference>
<dbReference type="InterPro" id="IPR044926">
    <property type="entry name" value="RGS_subdomain_2"/>
</dbReference>
<dbReference type="InterPro" id="IPR016137">
    <property type="entry name" value="RGS"/>
</dbReference>
<dbReference type="Pfam" id="PF00615">
    <property type="entry name" value="RGS"/>
    <property type="match status" value="1"/>
</dbReference>
<gene>
    <name evidence="3" type="ORF">LY90DRAFT_74512</name>
</gene>
<evidence type="ECO:0000256" key="1">
    <source>
        <dbReference type="SAM" id="MobiDB-lite"/>
    </source>
</evidence>
<evidence type="ECO:0000259" key="2">
    <source>
        <dbReference type="PROSITE" id="PS50132"/>
    </source>
</evidence>
<dbReference type="PRINTS" id="PR01301">
    <property type="entry name" value="RGSPROTEIN"/>
</dbReference>
<feature type="compositionally biased region" description="Basic and acidic residues" evidence="1">
    <location>
        <begin position="827"/>
        <end position="841"/>
    </location>
</feature>
<dbReference type="OrthoDB" id="196547at2759"/>
<reference evidence="3 4" key="1">
    <citation type="submission" date="2016-08" db="EMBL/GenBank/DDBJ databases">
        <title>A Parts List for Fungal Cellulosomes Revealed by Comparative Genomics.</title>
        <authorList>
            <consortium name="DOE Joint Genome Institute"/>
            <person name="Haitjema C.H."/>
            <person name="Gilmore S.P."/>
            <person name="Henske J.K."/>
            <person name="Solomon K.V."/>
            <person name="De Groot R."/>
            <person name="Kuo A."/>
            <person name="Mondo S.J."/>
            <person name="Salamov A.A."/>
            <person name="Labutti K."/>
            <person name="Zhao Z."/>
            <person name="Chiniquy J."/>
            <person name="Barry K."/>
            <person name="Brewer H.M."/>
            <person name="Purvine S.O."/>
            <person name="Wright A.T."/>
            <person name="Boxma B."/>
            <person name="Van Alen T."/>
            <person name="Hackstein J.H."/>
            <person name="Baker S.E."/>
            <person name="Grigoriev I.V."/>
            <person name="O'Malley M.A."/>
        </authorList>
    </citation>
    <scope>NUCLEOTIDE SEQUENCE [LARGE SCALE GENOMIC DNA]</scope>
    <source>
        <strain evidence="3 4">G1</strain>
    </source>
</reference>
<feature type="compositionally biased region" description="Basic and acidic residues" evidence="1">
    <location>
        <begin position="283"/>
        <end position="296"/>
    </location>
</feature>
<dbReference type="CDD" id="cd07440">
    <property type="entry name" value="RGS"/>
    <property type="match status" value="1"/>
</dbReference>
<dbReference type="Proteomes" id="UP000193920">
    <property type="component" value="Unassembled WGS sequence"/>
</dbReference>
<dbReference type="Gene3D" id="1.10.167.10">
    <property type="entry name" value="Regulator of G-protein Signalling 4, domain 2"/>
    <property type="match status" value="1"/>
</dbReference>
<keyword evidence="4" id="KW-1185">Reference proteome</keyword>
<comment type="caution">
    <text evidence="3">The sequence shown here is derived from an EMBL/GenBank/DDBJ whole genome shotgun (WGS) entry which is preliminary data.</text>
</comment>
<dbReference type="EMBL" id="MCOG01000164">
    <property type="protein sequence ID" value="ORY32359.1"/>
    <property type="molecule type" value="Genomic_DNA"/>
</dbReference>
<dbReference type="AlphaFoldDB" id="A0A1Y2BC06"/>
<dbReference type="SUPFAM" id="SSF48097">
    <property type="entry name" value="Regulator of G-protein signaling, RGS"/>
    <property type="match status" value="1"/>
</dbReference>
<feature type="region of interest" description="Disordered" evidence="1">
    <location>
        <begin position="1"/>
        <end position="50"/>
    </location>
</feature>
<proteinExistence type="predicted"/>
<dbReference type="SMART" id="SM00315">
    <property type="entry name" value="RGS"/>
    <property type="match status" value="1"/>
</dbReference>
<feature type="domain" description="RGS" evidence="2">
    <location>
        <begin position="318"/>
        <end position="437"/>
    </location>
</feature>
<evidence type="ECO:0000313" key="3">
    <source>
        <dbReference type="EMBL" id="ORY32359.1"/>
    </source>
</evidence>
<name>A0A1Y2BC06_9FUNG</name>
<feature type="region of interest" description="Disordered" evidence="1">
    <location>
        <begin position="276"/>
        <end position="309"/>
    </location>
</feature>
<organism evidence="3 4">
    <name type="scientific">Neocallimastix californiae</name>
    <dbReference type="NCBI Taxonomy" id="1754190"/>
    <lineage>
        <taxon>Eukaryota</taxon>
        <taxon>Fungi</taxon>
        <taxon>Fungi incertae sedis</taxon>
        <taxon>Chytridiomycota</taxon>
        <taxon>Chytridiomycota incertae sedis</taxon>
        <taxon>Neocallimastigomycetes</taxon>
        <taxon>Neocallimastigales</taxon>
        <taxon>Neocallimastigaceae</taxon>
        <taxon>Neocallimastix</taxon>
    </lineage>
</organism>
<dbReference type="STRING" id="1754190.A0A1Y2BC06"/>
<protein>
    <recommendedName>
        <fullName evidence="2">RGS domain-containing protein</fullName>
    </recommendedName>
</protein>
<evidence type="ECO:0000313" key="4">
    <source>
        <dbReference type="Proteomes" id="UP000193920"/>
    </source>
</evidence>
<sequence length="955" mass="113867">MDNQEEQLEQRENNKNSENQKSNEICLESRERHNSSKLTQEISPESEDEQMDVFPTNIDNSGGSRITKTLNPRRVFRKRSSTESSVQYESPKLESRTRRFSKPLIDSILKNPAKQNRLSKINEKRHSRLSQHILKYIQLRVEIKDTKSFIVTIEKKKKIEDLIYQIEAEYAFQFIFPKNKEPSELKKNYSEPLLTMNHQFECNVVMNTDGEIFKYTDIVGEVFDMFDTVVCINIYEETPPLRDKYKLYDNMDLNSDNESENLFNFINNEQIENDKSSIQQENDEVKNSQKQKEPINRRNKPNYVNNNSFTPNQRLDENFQKILHNKITLNIFYTFCLKENALENLLFWLDVEIFQTVDKDKYKLYSNYIYYTYIDNNAPLPINITEEIRSDIDIENADFSNSNILEIFDEAQEHIYIMLKIYLYQKFELNPIFKKLQNYRKKNRKEFNKNRILGFYSNYYKPDYELIEEKLDYLISKKNETGEVNNTESNLNQISYQSNWLTTVITQDVILNNDDELKNYMKTSERRIKEVKNMKLQKGKKLAKFFGEIVDVETLCQQVKKISKQEEDYKNDSTMDLTEIKPKTEKKSIQNIKNEFDLEERKRLIRKNEKLNNVLGEALTEDQIKDIINIDKRRKRMKYLQHFLYSQIDDKEIINEIRIEQEKAMADIRYEKRTNKLKKYFGQAPPPDLIDNIDSQMENKHRRSIISLTLLMSNESGIINLFNMINDIEKREYLDNFDNNNDTNSVKEQYNVNDEIEPNFFKRDITRETINEEVIGNTLNNKNYNEMNYKVNFDNNIIFKIEDYSNNNENNNVCNNETENTGDNEDEKYIRSSRKGSDTKSNIKDQNEIIYEYYEKQNMEYLVEKNIFSTLEESINEDITDPDTKEGFKRQITYLRESFIKNSNNIRRMSQMNTSLVKDTSENIWNGSNLLKPMIDNETIVNRDYTDNNTSETNV</sequence>
<dbReference type="PROSITE" id="PS50132">
    <property type="entry name" value="RGS"/>
    <property type="match status" value="1"/>
</dbReference>
<feature type="region of interest" description="Disordered" evidence="1">
    <location>
        <begin position="814"/>
        <end position="841"/>
    </location>
</feature>